<dbReference type="SUPFAM" id="SSF52540">
    <property type="entry name" value="P-loop containing nucleoside triphosphate hydrolases"/>
    <property type="match status" value="1"/>
</dbReference>
<dbReference type="Gene3D" id="3.40.50.300">
    <property type="entry name" value="P-loop containing nucleotide triphosphate hydrolases"/>
    <property type="match status" value="1"/>
</dbReference>
<name>A0AAU9E0Z0_9FIRM</name>
<reference evidence="2 3" key="1">
    <citation type="submission" date="2023-08" db="EMBL/GenBank/DDBJ databases">
        <title>Helicovermis profunda gen. nov., sp. nov., a novel mesophilic, fermentative bacterium within the Bacillota from a deep-sea hydrothermal vent chimney.</title>
        <authorList>
            <person name="Miyazaki U."/>
            <person name="Mizutani D."/>
            <person name="Hashimoto Y."/>
            <person name="Tame A."/>
            <person name="Sawayama S."/>
            <person name="Miyazaki J."/>
            <person name="Takai K."/>
            <person name="Nakagawa S."/>
        </authorList>
    </citation>
    <scope>NUCLEOTIDE SEQUENCE [LARGE SCALE GENOMIC DNA]</scope>
    <source>
        <strain evidence="2 3">S502</strain>
    </source>
</reference>
<evidence type="ECO:0000313" key="3">
    <source>
        <dbReference type="Proteomes" id="UP001321786"/>
    </source>
</evidence>
<dbReference type="CDD" id="cd02028">
    <property type="entry name" value="UMPK_like"/>
    <property type="match status" value="1"/>
</dbReference>
<dbReference type="InterPro" id="IPR027417">
    <property type="entry name" value="P-loop_NTPase"/>
</dbReference>
<keyword evidence="2" id="KW-0418">Kinase</keyword>
<dbReference type="Gene3D" id="3.30.980.10">
    <property type="entry name" value="Threonyl-trna Synthetase, Chain A, domain 2"/>
    <property type="match status" value="1"/>
</dbReference>
<dbReference type="PANTHER" id="PTHR10285">
    <property type="entry name" value="URIDINE KINASE"/>
    <property type="match status" value="1"/>
</dbReference>
<sequence length="550" mass="63594">MSKINISIGEKIEIVDRGIRLEVIADAHQKEDKPLIVAAIVNNKLRELTFRLENDSVIEFIDIKGLDGARIYRRSLTFVLLRAAMECFEDIRLTVEHSLNKGLYFEYKFERRLNQNDVDKIKQKMKEIIDNDEPIVKSQISKDKAKEIFNKYKMYPKVELLKYREYDYVNIYSLGWFKNYFYGYMVPFTGFLKVFDLKPYDSGLILLYPGRQLYDKLPEYVEQPHLASIYKESENWGEILGVEYVSNLNKSIEDETYGELMRISEGLHEKKVANIADIITESKKRLVLIAGPSSSGKTTFANRLKIQLKVNGLKPITLSTDDYFVDRENTPRDENGDYDFETIKSVDVDLFNKNLSDLLSGKEVELPTFNFKLGKREYLGNKLKIRKEQMIIIEGIHGLNEILTKAIDKKDKFKIYISALTQLNIDDHNRIPTTDTRLIRRIVRDSKSRGHSAETTIKLWPSVRRGEEKNIFPHQENADIMFNSALVYELGSLKKHAEPLLSAIEETSPAYSEAKRLLKFLGYFMSIDDDGLIPCTSILKEFVGGSCFNV</sequence>
<feature type="domain" description="AAA+ ATPase" evidence="1">
    <location>
        <begin position="283"/>
        <end position="444"/>
    </location>
</feature>
<dbReference type="GO" id="GO:0016301">
    <property type="term" value="F:kinase activity"/>
    <property type="evidence" value="ECO:0007669"/>
    <property type="project" value="UniProtKB-KW"/>
</dbReference>
<gene>
    <name evidence="2" type="ORF">HLPR_04050</name>
</gene>
<dbReference type="EMBL" id="AP028654">
    <property type="protein sequence ID" value="BEP28074.1"/>
    <property type="molecule type" value="Genomic_DNA"/>
</dbReference>
<dbReference type="Pfam" id="PF00485">
    <property type="entry name" value="PRK"/>
    <property type="match status" value="1"/>
</dbReference>
<dbReference type="SUPFAM" id="SSF55186">
    <property type="entry name" value="ThrRS/AlaRS common domain"/>
    <property type="match status" value="1"/>
</dbReference>
<dbReference type="InterPro" id="IPR006083">
    <property type="entry name" value="PRK/URK"/>
</dbReference>
<dbReference type="InterPro" id="IPR018163">
    <property type="entry name" value="Thr/Ala-tRNA-synth_IIc_edit"/>
</dbReference>
<protein>
    <submittedName>
        <fullName evidence="2">Nucleoside kinase</fullName>
    </submittedName>
</protein>
<dbReference type="RefSeq" id="WP_338536421.1">
    <property type="nucleotide sequence ID" value="NZ_AP028654.1"/>
</dbReference>
<dbReference type="AlphaFoldDB" id="A0AAU9E0Z0"/>
<dbReference type="InterPro" id="IPR003593">
    <property type="entry name" value="AAA+_ATPase"/>
</dbReference>
<keyword evidence="2" id="KW-0808">Transferase</keyword>
<dbReference type="KEGG" id="hprf:HLPR_04050"/>
<accession>A0AAU9E0Z0</accession>
<proteinExistence type="predicted"/>
<keyword evidence="3" id="KW-1185">Reference proteome</keyword>
<dbReference type="Proteomes" id="UP001321786">
    <property type="component" value="Chromosome"/>
</dbReference>
<evidence type="ECO:0000259" key="1">
    <source>
        <dbReference type="SMART" id="SM00382"/>
    </source>
</evidence>
<dbReference type="SMART" id="SM00382">
    <property type="entry name" value="AAA"/>
    <property type="match status" value="1"/>
</dbReference>
<evidence type="ECO:0000313" key="2">
    <source>
        <dbReference type="EMBL" id="BEP28074.1"/>
    </source>
</evidence>
<organism evidence="2 3">
    <name type="scientific">Helicovermis profundi</name>
    <dbReference type="NCBI Taxonomy" id="3065157"/>
    <lineage>
        <taxon>Bacteria</taxon>
        <taxon>Bacillati</taxon>
        <taxon>Bacillota</taxon>
        <taxon>Clostridia</taxon>
        <taxon>Helicovermis</taxon>
    </lineage>
</organism>
<dbReference type="GO" id="GO:0005524">
    <property type="term" value="F:ATP binding"/>
    <property type="evidence" value="ECO:0007669"/>
    <property type="project" value="InterPro"/>
</dbReference>